<evidence type="ECO:0000256" key="2">
    <source>
        <dbReference type="ARBA" id="ARBA00023054"/>
    </source>
</evidence>
<evidence type="ECO:0000256" key="1">
    <source>
        <dbReference type="ARBA" id="ARBA00022553"/>
    </source>
</evidence>
<dbReference type="EMBL" id="JAYMGO010000022">
    <property type="protein sequence ID" value="KAL1250751.1"/>
    <property type="molecule type" value="Genomic_DNA"/>
</dbReference>
<sequence length="223" mass="24608">MKTESSSSSKPVSTTALRSPSPHRNAYEAAGIQALKPANDVLNNRDAQDGKPKPTSRGRTYGSNVHRIKNMFMQMGASSPTEAEDAQKTNGDGKAVRLTLPRAGSLNENVDHSALLKLGSSVSERVNRFRQQNDASPRYIENNRITRKIFSSAAAEKRSKRLLNAFTKEENPPAGFQDASRLRWSRDLKAARSRWIAWTALVGPARPVLPPVIQLSGRFRASR</sequence>
<dbReference type="PANTHER" id="PTHR16154">
    <property type="entry name" value="NEURABIN"/>
    <property type="match status" value="1"/>
</dbReference>
<keyword evidence="2" id="KW-0175">Coiled coil</keyword>
<feature type="region of interest" description="Disordered" evidence="3">
    <location>
        <begin position="1"/>
        <end position="64"/>
    </location>
</feature>
<proteinExistence type="predicted"/>
<comment type="caution">
    <text evidence="4">The sequence shown here is derived from an EMBL/GenBank/DDBJ whole genome shotgun (WGS) entry which is preliminary data.</text>
</comment>
<keyword evidence="5" id="KW-1185">Reference proteome</keyword>
<evidence type="ECO:0000313" key="5">
    <source>
        <dbReference type="Proteomes" id="UP001558613"/>
    </source>
</evidence>
<organism evidence="4 5">
    <name type="scientific">Cirrhinus molitorella</name>
    <name type="common">mud carp</name>
    <dbReference type="NCBI Taxonomy" id="172907"/>
    <lineage>
        <taxon>Eukaryota</taxon>
        <taxon>Metazoa</taxon>
        <taxon>Chordata</taxon>
        <taxon>Craniata</taxon>
        <taxon>Vertebrata</taxon>
        <taxon>Euteleostomi</taxon>
        <taxon>Actinopterygii</taxon>
        <taxon>Neopterygii</taxon>
        <taxon>Teleostei</taxon>
        <taxon>Ostariophysi</taxon>
        <taxon>Cypriniformes</taxon>
        <taxon>Cyprinidae</taxon>
        <taxon>Labeoninae</taxon>
        <taxon>Labeonini</taxon>
        <taxon>Cirrhinus</taxon>
    </lineage>
</organism>
<keyword evidence="1" id="KW-0597">Phosphoprotein</keyword>
<reference evidence="4 5" key="1">
    <citation type="submission" date="2023-09" db="EMBL/GenBank/DDBJ databases">
        <authorList>
            <person name="Wang M."/>
        </authorList>
    </citation>
    <scope>NUCLEOTIDE SEQUENCE [LARGE SCALE GENOMIC DNA]</scope>
    <source>
        <strain evidence="4">GT-2023</strain>
        <tissue evidence="4">Liver</tissue>
    </source>
</reference>
<accession>A0ABR3LFH8</accession>
<name>A0ABR3LFH8_9TELE</name>
<evidence type="ECO:0000256" key="3">
    <source>
        <dbReference type="SAM" id="MobiDB-lite"/>
    </source>
</evidence>
<protein>
    <submittedName>
        <fullName evidence="4">Uncharacterized protein</fullName>
    </submittedName>
</protein>
<dbReference type="InterPro" id="IPR043446">
    <property type="entry name" value="Neurabin-like"/>
</dbReference>
<evidence type="ECO:0000313" key="4">
    <source>
        <dbReference type="EMBL" id="KAL1250751.1"/>
    </source>
</evidence>
<dbReference type="PANTHER" id="PTHR16154:SF24">
    <property type="entry name" value="NEURABIN-2"/>
    <property type="match status" value="1"/>
</dbReference>
<dbReference type="Proteomes" id="UP001558613">
    <property type="component" value="Unassembled WGS sequence"/>
</dbReference>
<gene>
    <name evidence="4" type="ORF">QQF64_018547</name>
</gene>